<dbReference type="GeneID" id="107780474"/>
<dbReference type="KEGG" id="nta:107780474"/>
<evidence type="ECO:0000256" key="1">
    <source>
        <dbReference type="SAM" id="MobiDB-lite"/>
    </source>
</evidence>
<dbReference type="InterPro" id="IPR040256">
    <property type="entry name" value="At4g02000-like"/>
</dbReference>
<reference evidence="3" key="1">
    <citation type="journal article" date="2014" name="Nat. Commun.">
        <title>The tobacco genome sequence and its comparison with those of tomato and potato.</title>
        <authorList>
            <person name="Sierro N."/>
            <person name="Battey J.N."/>
            <person name="Ouadi S."/>
            <person name="Bakaher N."/>
            <person name="Bovet L."/>
            <person name="Willig A."/>
            <person name="Goepfert S."/>
            <person name="Peitsch M.C."/>
            <person name="Ivanov N.V."/>
        </authorList>
    </citation>
    <scope>NUCLEOTIDE SEQUENCE [LARGE SCALE GENOMIC DNA]</scope>
</reference>
<dbReference type="PaxDb" id="4097-A0A1S3YWS9"/>
<proteinExistence type="predicted"/>
<keyword evidence="3" id="KW-1185">Reference proteome</keyword>
<accession>A0A1S3YWS9</accession>
<dbReference type="InterPro" id="IPR025558">
    <property type="entry name" value="DUF4283"/>
</dbReference>
<dbReference type="OMA" id="MRRKFWH"/>
<protein>
    <submittedName>
        <fullName evidence="4">Uncharacterized protein LOC107780474</fullName>
    </submittedName>
</protein>
<dbReference type="OrthoDB" id="851886at2759"/>
<dbReference type="PANTHER" id="PTHR31286:SF164">
    <property type="entry name" value="ZINC FINGER, CCHC-TYPE"/>
    <property type="match status" value="1"/>
</dbReference>
<evidence type="ECO:0000313" key="3">
    <source>
        <dbReference type="Proteomes" id="UP000790787"/>
    </source>
</evidence>
<reference evidence="4" key="2">
    <citation type="submission" date="2025-08" db="UniProtKB">
        <authorList>
            <consortium name="RefSeq"/>
        </authorList>
    </citation>
    <scope>IDENTIFICATION</scope>
    <source>
        <tissue evidence="4">Leaf</tissue>
    </source>
</reference>
<organism evidence="3 4">
    <name type="scientific">Nicotiana tabacum</name>
    <name type="common">Common tobacco</name>
    <dbReference type="NCBI Taxonomy" id="4097"/>
    <lineage>
        <taxon>Eukaryota</taxon>
        <taxon>Viridiplantae</taxon>
        <taxon>Streptophyta</taxon>
        <taxon>Embryophyta</taxon>
        <taxon>Tracheophyta</taxon>
        <taxon>Spermatophyta</taxon>
        <taxon>Magnoliopsida</taxon>
        <taxon>eudicotyledons</taxon>
        <taxon>Gunneridae</taxon>
        <taxon>Pentapetalae</taxon>
        <taxon>asterids</taxon>
        <taxon>lamiids</taxon>
        <taxon>Solanales</taxon>
        <taxon>Solanaceae</taxon>
        <taxon>Nicotianoideae</taxon>
        <taxon>Nicotianeae</taxon>
        <taxon>Nicotiana</taxon>
    </lineage>
</organism>
<dbReference type="Pfam" id="PF14111">
    <property type="entry name" value="DUF4283"/>
    <property type="match status" value="1"/>
</dbReference>
<dbReference type="AlphaFoldDB" id="A0A1S3YWS9"/>
<feature type="domain" description="DUF4283" evidence="2">
    <location>
        <begin position="78"/>
        <end position="162"/>
    </location>
</feature>
<dbReference type="RefSeq" id="XP_016456510.1">
    <property type="nucleotide sequence ID" value="XM_016601024.2"/>
</dbReference>
<feature type="compositionally biased region" description="Basic and acidic residues" evidence="1">
    <location>
        <begin position="295"/>
        <end position="344"/>
    </location>
</feature>
<sequence>MEPPDRKIPARVEHQRDAKASTSQIPEGIPMKLTYANTINSTPNPTKQEQESVIARRTSHNGMPAVIFKTKDYYGVMTAECRRTIVGRFLKIRPQIEKIRSRFLERFPLKGSVKIGVYDNNNVFLDFTNDEDYSTVWYRRSVDIEGNQMWLQKWSPDFKPEEDMPIVPVWVNLPRLPFHLHTWHYVKQIVKDTGTPLEMDIATREKTRPSMAKVRIEVDLLKPLLTSVWVGDEDDDSPLKGFEQKLEYDNVPKYCKHCKKLGHSMMNCRVLERRRANEVKELEAKDSETIAAGKSLERDRVVVEGSKGEPHDNDKKKQGNQVKQKEVNNEDKIDYNKDKEKEEANASVNKTTKQKKDKKEKKIPKKRSKVIFKTTKKRAKSKEILKQIPIQRVNENTDEVNENG</sequence>
<evidence type="ECO:0000313" key="4">
    <source>
        <dbReference type="RefSeq" id="XP_016456510.1"/>
    </source>
</evidence>
<gene>
    <name evidence="4" type="primary">LOC107780474</name>
</gene>
<name>A0A1S3YWS9_TOBAC</name>
<dbReference type="RefSeq" id="XP_016456510.1">
    <property type="nucleotide sequence ID" value="XM_016601024.1"/>
</dbReference>
<dbReference type="PANTHER" id="PTHR31286">
    <property type="entry name" value="GLYCINE-RICH CELL WALL STRUCTURAL PROTEIN 1.8-LIKE"/>
    <property type="match status" value="1"/>
</dbReference>
<feature type="compositionally biased region" description="Basic residues" evidence="1">
    <location>
        <begin position="352"/>
        <end position="380"/>
    </location>
</feature>
<feature type="compositionally biased region" description="Basic and acidic residues" evidence="1">
    <location>
        <begin position="1"/>
        <end position="19"/>
    </location>
</feature>
<dbReference type="Proteomes" id="UP000790787">
    <property type="component" value="Chromosome 1"/>
</dbReference>
<feature type="region of interest" description="Disordered" evidence="1">
    <location>
        <begin position="290"/>
        <end position="380"/>
    </location>
</feature>
<feature type="region of interest" description="Disordered" evidence="1">
    <location>
        <begin position="1"/>
        <end position="24"/>
    </location>
</feature>
<evidence type="ECO:0000259" key="2">
    <source>
        <dbReference type="Pfam" id="PF14111"/>
    </source>
</evidence>